<dbReference type="SUPFAM" id="SSF53756">
    <property type="entry name" value="UDP-Glycosyltransferase/glycogen phosphorylase"/>
    <property type="match status" value="1"/>
</dbReference>
<keyword evidence="2" id="KW-1185">Reference proteome</keyword>
<organism evidence="1 2">
    <name type="scientific">Streptoalloteichus hindustanus</name>
    <dbReference type="NCBI Taxonomy" id="2017"/>
    <lineage>
        <taxon>Bacteria</taxon>
        <taxon>Bacillati</taxon>
        <taxon>Actinomycetota</taxon>
        <taxon>Actinomycetes</taxon>
        <taxon>Pseudonocardiales</taxon>
        <taxon>Pseudonocardiaceae</taxon>
        <taxon>Streptoalloteichus</taxon>
    </lineage>
</organism>
<protein>
    <recommendedName>
        <fullName evidence="3">CDP-Glycerol:Poly(Glycerophosphate) glycerophosphotransferase</fullName>
    </recommendedName>
</protein>
<dbReference type="Proteomes" id="UP000184501">
    <property type="component" value="Unassembled WGS sequence"/>
</dbReference>
<dbReference type="EMBL" id="FQVN01000022">
    <property type="protein sequence ID" value="SHH09663.1"/>
    <property type="molecule type" value="Genomic_DNA"/>
</dbReference>
<sequence length="567" mass="61888">MRGERWLETPIGPSADRWVTVPARRRVLAVARTVTSTGRLLDVLPVLRDDFRVEVLFTVAGRSAFDDGVHEFLAAMQARLVPWRQVRRTRFDLAISASENGALHQIRAPLLLLPHGAGFHKFVMSGSDSGPAISGLARKQLVRRGRAVPSALALSHPDQLALLEQVCPEVAPRAVVAGDPCYDRITASRRLRERYRRAFGVGDRKLVVLTSTWSTESLLGRHPRLPERLLAELPVDEYAVAAVLHPNVWHGHSRWQTRSWLATAQEAGLILVPPTEGWRAALVAADCVIGDHGSVTFYAATLGVPVLLASDGGGQVVPDTPLAALQSLAPRLDLGRGLRAQLAEAADEPQPARYAGLAAAAFAEPGRSAHLLRDLMYHLMDLTPPSRPPRTDPVPVPSTRLPAVTAFQVFTEVQDAPTPVVRLHRFAAVLDDDTDRGTGLRRQHLAVDLDEPDERLLESASVLFRRDVDERDWARGADAEEIFRRYPGCRVVAGVDDAHRCLLRLRDGTSLLTFIHNGRSSWSVPGEALASAVHAWVAGGRSPNDLGPEFRLRLGPAEVSVVLASSP</sequence>
<dbReference type="OrthoDB" id="3661391at2"/>
<evidence type="ECO:0008006" key="3">
    <source>
        <dbReference type="Google" id="ProtNLM"/>
    </source>
</evidence>
<name>A0A1M5Q870_STRHI</name>
<dbReference type="AlphaFoldDB" id="A0A1M5Q870"/>
<reference evidence="1 2" key="1">
    <citation type="submission" date="2016-11" db="EMBL/GenBank/DDBJ databases">
        <authorList>
            <person name="Jaros S."/>
            <person name="Januszkiewicz K."/>
            <person name="Wedrychowicz H."/>
        </authorList>
    </citation>
    <scope>NUCLEOTIDE SEQUENCE [LARGE SCALE GENOMIC DNA]</scope>
    <source>
        <strain evidence="1 2">DSM 44523</strain>
    </source>
</reference>
<evidence type="ECO:0000313" key="2">
    <source>
        <dbReference type="Proteomes" id="UP000184501"/>
    </source>
</evidence>
<evidence type="ECO:0000313" key="1">
    <source>
        <dbReference type="EMBL" id="SHH09663.1"/>
    </source>
</evidence>
<dbReference type="STRING" id="2017.SAMN05444320_12211"/>
<proteinExistence type="predicted"/>
<gene>
    <name evidence="1" type="ORF">SAMN05444320_12211</name>
</gene>
<accession>A0A1M5Q870</accession>
<dbReference type="RefSeq" id="WP_073490095.1">
    <property type="nucleotide sequence ID" value="NZ_FQVN01000022.1"/>
</dbReference>